<reference evidence="8" key="2">
    <citation type="submission" date="2021-04" db="EMBL/GenBank/DDBJ databases">
        <authorList>
            <person name="Gilroy R."/>
        </authorList>
    </citation>
    <scope>NUCLEOTIDE SEQUENCE</scope>
    <source>
        <strain evidence="8">Gambia15-2214</strain>
    </source>
</reference>
<protein>
    <recommendedName>
        <fullName evidence="3 5">Regulatory protein RecX</fullName>
    </recommendedName>
</protein>
<reference evidence="8" key="1">
    <citation type="journal article" date="2021" name="PeerJ">
        <title>Extensive microbial diversity within the chicken gut microbiome revealed by metagenomics and culture.</title>
        <authorList>
            <person name="Gilroy R."/>
            <person name="Ravi A."/>
            <person name="Getino M."/>
            <person name="Pursley I."/>
            <person name="Horton D.L."/>
            <person name="Alikhan N.F."/>
            <person name="Baker D."/>
            <person name="Gharbi K."/>
            <person name="Hall N."/>
            <person name="Watson M."/>
            <person name="Adriaenssens E.M."/>
            <person name="Foster-Nyarko E."/>
            <person name="Jarju S."/>
            <person name="Secka A."/>
            <person name="Antonio M."/>
            <person name="Oren A."/>
            <person name="Chaudhuri R.R."/>
            <person name="La Ragione R."/>
            <person name="Hildebrand F."/>
            <person name="Pallen M.J."/>
        </authorList>
    </citation>
    <scope>NUCLEOTIDE SEQUENCE</scope>
    <source>
        <strain evidence="8">Gambia15-2214</strain>
    </source>
</reference>
<evidence type="ECO:0000259" key="7">
    <source>
        <dbReference type="Pfam" id="PF21982"/>
    </source>
</evidence>
<feature type="domain" description="RecX first three-helical" evidence="7">
    <location>
        <begin position="25"/>
        <end position="61"/>
    </location>
</feature>
<dbReference type="InterPro" id="IPR053924">
    <property type="entry name" value="RecX_HTH_2nd"/>
</dbReference>
<accession>A0A9E2NZ70</accession>
<evidence type="ECO:0000256" key="1">
    <source>
        <dbReference type="ARBA" id="ARBA00004496"/>
    </source>
</evidence>
<evidence type="ECO:0000313" key="8">
    <source>
        <dbReference type="EMBL" id="MBU3850456.1"/>
    </source>
</evidence>
<dbReference type="InterPro" id="IPR036388">
    <property type="entry name" value="WH-like_DNA-bd_sf"/>
</dbReference>
<evidence type="ECO:0000259" key="6">
    <source>
        <dbReference type="Pfam" id="PF02631"/>
    </source>
</evidence>
<dbReference type="PANTHER" id="PTHR33602:SF1">
    <property type="entry name" value="REGULATORY PROTEIN RECX FAMILY PROTEIN"/>
    <property type="match status" value="1"/>
</dbReference>
<dbReference type="Gene3D" id="1.10.10.10">
    <property type="entry name" value="Winged helix-like DNA-binding domain superfamily/Winged helix DNA-binding domain"/>
    <property type="match status" value="2"/>
</dbReference>
<dbReference type="AlphaFoldDB" id="A0A9E2NZ70"/>
<evidence type="ECO:0000256" key="3">
    <source>
        <dbReference type="ARBA" id="ARBA00018111"/>
    </source>
</evidence>
<comment type="subcellular location">
    <subcellularLocation>
        <location evidence="1 5">Cytoplasm</location>
    </subcellularLocation>
</comment>
<evidence type="ECO:0000313" key="9">
    <source>
        <dbReference type="Proteomes" id="UP000823914"/>
    </source>
</evidence>
<dbReference type="HAMAP" id="MF_01114">
    <property type="entry name" value="RecX"/>
    <property type="match status" value="1"/>
</dbReference>
<proteinExistence type="inferred from homology"/>
<comment type="similarity">
    <text evidence="2 5">Belongs to the RecX family.</text>
</comment>
<dbReference type="GO" id="GO:0006282">
    <property type="term" value="P:regulation of DNA repair"/>
    <property type="evidence" value="ECO:0007669"/>
    <property type="project" value="UniProtKB-UniRule"/>
</dbReference>
<sequence length="157" mass="18617">MGRCLDEESVEDLTEAYGCFAAEKYACSYLESREQGRFMLTQKLLKKGYEKKYIEQALDYLEQRNYLDDFRFAEAWLRNRMIHHTEGRVKLLGELMMRGIDRYVAEKALDSFFSSFDETMLLEKAIDKYKRQGMSTEVMKKKLMSKGFCYKSILLKI</sequence>
<comment type="function">
    <text evidence="5">Modulates RecA activity.</text>
</comment>
<organism evidence="8 9">
    <name type="scientific">Candidatus Treponema excrementipullorum</name>
    <dbReference type="NCBI Taxonomy" id="2838768"/>
    <lineage>
        <taxon>Bacteria</taxon>
        <taxon>Pseudomonadati</taxon>
        <taxon>Spirochaetota</taxon>
        <taxon>Spirochaetia</taxon>
        <taxon>Spirochaetales</taxon>
        <taxon>Treponemataceae</taxon>
        <taxon>Treponema</taxon>
    </lineage>
</organism>
<dbReference type="Proteomes" id="UP000823914">
    <property type="component" value="Unassembled WGS sequence"/>
</dbReference>
<keyword evidence="4 5" id="KW-0963">Cytoplasm</keyword>
<dbReference type="Pfam" id="PF21982">
    <property type="entry name" value="RecX_HTH1"/>
    <property type="match status" value="1"/>
</dbReference>
<dbReference type="InterPro" id="IPR053926">
    <property type="entry name" value="RecX_HTH_1st"/>
</dbReference>
<evidence type="ECO:0000256" key="4">
    <source>
        <dbReference type="ARBA" id="ARBA00022490"/>
    </source>
</evidence>
<evidence type="ECO:0000256" key="2">
    <source>
        <dbReference type="ARBA" id="ARBA00009695"/>
    </source>
</evidence>
<gene>
    <name evidence="5" type="primary">recX</name>
    <name evidence="8" type="ORF">IAA16_07825</name>
</gene>
<feature type="domain" description="RecX second three-helical" evidence="6">
    <location>
        <begin position="68"/>
        <end position="109"/>
    </location>
</feature>
<evidence type="ECO:0000256" key="5">
    <source>
        <dbReference type="HAMAP-Rule" id="MF_01114"/>
    </source>
</evidence>
<name>A0A9E2NZ70_9SPIR</name>
<dbReference type="PANTHER" id="PTHR33602">
    <property type="entry name" value="REGULATORY PROTEIN RECX FAMILY PROTEIN"/>
    <property type="match status" value="1"/>
</dbReference>
<dbReference type="GO" id="GO:0005737">
    <property type="term" value="C:cytoplasm"/>
    <property type="evidence" value="ECO:0007669"/>
    <property type="project" value="UniProtKB-SubCell"/>
</dbReference>
<comment type="caution">
    <text evidence="8">The sequence shown here is derived from an EMBL/GenBank/DDBJ whole genome shotgun (WGS) entry which is preliminary data.</text>
</comment>
<dbReference type="Pfam" id="PF02631">
    <property type="entry name" value="RecX_HTH2"/>
    <property type="match status" value="1"/>
</dbReference>
<dbReference type="EMBL" id="JAHLFV010000183">
    <property type="protein sequence ID" value="MBU3850456.1"/>
    <property type="molecule type" value="Genomic_DNA"/>
</dbReference>
<dbReference type="InterPro" id="IPR003783">
    <property type="entry name" value="Regulatory_RecX"/>
</dbReference>